<evidence type="ECO:0008006" key="4">
    <source>
        <dbReference type="Google" id="ProtNLM"/>
    </source>
</evidence>
<keyword evidence="1" id="KW-0812">Transmembrane</keyword>
<keyword evidence="3" id="KW-1185">Reference proteome</keyword>
<evidence type="ECO:0000313" key="2">
    <source>
        <dbReference type="EMBL" id="MFB9212759.1"/>
    </source>
</evidence>
<dbReference type="Proteomes" id="UP001589654">
    <property type="component" value="Unassembled WGS sequence"/>
</dbReference>
<gene>
    <name evidence="2" type="ORF">ACFFUR_13165</name>
</gene>
<name>A0ABV5JA13_9BACT</name>
<feature type="transmembrane region" description="Helical" evidence="1">
    <location>
        <begin position="12"/>
        <end position="35"/>
    </location>
</feature>
<keyword evidence="1" id="KW-1133">Transmembrane helix</keyword>
<reference evidence="2 3" key="1">
    <citation type="submission" date="2024-09" db="EMBL/GenBank/DDBJ databases">
        <authorList>
            <person name="Sun Q."/>
            <person name="Mori K."/>
        </authorList>
    </citation>
    <scope>NUCLEOTIDE SEQUENCE [LARGE SCALE GENOMIC DNA]</scope>
    <source>
        <strain evidence="2 3">CECT 7682</strain>
    </source>
</reference>
<feature type="transmembrane region" description="Helical" evidence="1">
    <location>
        <begin position="55"/>
        <end position="79"/>
    </location>
</feature>
<protein>
    <recommendedName>
        <fullName evidence="4">Sugar transporter</fullName>
    </recommendedName>
</protein>
<accession>A0ABV5JA13</accession>
<comment type="caution">
    <text evidence="2">The sequence shown here is derived from an EMBL/GenBank/DDBJ whole genome shotgun (WGS) entry which is preliminary data.</text>
</comment>
<feature type="transmembrane region" description="Helical" evidence="1">
    <location>
        <begin position="86"/>
        <end position="105"/>
    </location>
</feature>
<keyword evidence="1" id="KW-0472">Membrane</keyword>
<dbReference type="EMBL" id="JBHMEW010000063">
    <property type="protein sequence ID" value="MFB9212759.1"/>
    <property type="molecule type" value="Genomic_DNA"/>
</dbReference>
<proteinExistence type="predicted"/>
<feature type="transmembrane region" description="Helical" evidence="1">
    <location>
        <begin position="111"/>
        <end position="134"/>
    </location>
</feature>
<sequence length="144" mass="16333">MKSRNVKIPVWFWTVSTFLLIWNILGLGSFIQHVNITDDTLIGMTELERGIYKSFPTWATLAFGFAVFGGVFGCIGLLLKQKWSKPVLWVSLIAVLIQMSYSLFVAKTPNLYGPLAVVMPVLIILVAIFMVWMANYSLKKNWLN</sequence>
<evidence type="ECO:0000313" key="3">
    <source>
        <dbReference type="Proteomes" id="UP001589654"/>
    </source>
</evidence>
<evidence type="ECO:0000256" key="1">
    <source>
        <dbReference type="SAM" id="Phobius"/>
    </source>
</evidence>
<organism evidence="2 3">
    <name type="scientific">Echinicola jeungdonensis</name>
    <dbReference type="NCBI Taxonomy" id="709343"/>
    <lineage>
        <taxon>Bacteria</taxon>
        <taxon>Pseudomonadati</taxon>
        <taxon>Bacteroidota</taxon>
        <taxon>Cytophagia</taxon>
        <taxon>Cytophagales</taxon>
        <taxon>Cyclobacteriaceae</taxon>
        <taxon>Echinicola</taxon>
    </lineage>
</organism>
<dbReference type="RefSeq" id="WP_290247466.1">
    <property type="nucleotide sequence ID" value="NZ_JAUFQT010000001.1"/>
</dbReference>